<protein>
    <recommendedName>
        <fullName evidence="4">Core-binding (CB) domain-containing protein</fullName>
    </recommendedName>
</protein>
<dbReference type="SUPFAM" id="SSF56349">
    <property type="entry name" value="DNA breaking-rejoining enzymes"/>
    <property type="match status" value="1"/>
</dbReference>
<dbReference type="InterPro" id="IPR011010">
    <property type="entry name" value="DNA_brk_join_enz"/>
</dbReference>
<evidence type="ECO:0000256" key="1">
    <source>
        <dbReference type="ARBA" id="ARBA00023125"/>
    </source>
</evidence>
<dbReference type="InterPro" id="IPR010998">
    <property type="entry name" value="Integrase_recombinase_N"/>
</dbReference>
<dbReference type="Proteomes" id="UP001595868">
    <property type="component" value="Unassembled WGS sequence"/>
</dbReference>
<proteinExistence type="predicted"/>
<reference evidence="3" key="1">
    <citation type="journal article" date="2019" name="Int. J. Syst. Evol. Microbiol.">
        <title>The Global Catalogue of Microorganisms (GCM) 10K type strain sequencing project: providing services to taxonomists for standard genome sequencing and annotation.</title>
        <authorList>
            <consortium name="The Broad Institute Genomics Platform"/>
            <consortium name="The Broad Institute Genome Sequencing Center for Infectious Disease"/>
            <person name="Wu L."/>
            <person name="Ma J."/>
        </authorList>
    </citation>
    <scope>NUCLEOTIDE SEQUENCE [LARGE SCALE GENOMIC DNA]</scope>
    <source>
        <strain evidence="3">2902at01</strain>
    </source>
</reference>
<accession>A0ABV8KWX8</accession>
<name>A0ABV8KWX8_9ACTN</name>
<feature type="non-terminal residue" evidence="2">
    <location>
        <position position="252"/>
    </location>
</feature>
<keyword evidence="3" id="KW-1185">Reference proteome</keyword>
<evidence type="ECO:0008006" key="4">
    <source>
        <dbReference type="Google" id="ProtNLM"/>
    </source>
</evidence>
<dbReference type="Gene3D" id="1.10.150.130">
    <property type="match status" value="1"/>
</dbReference>
<comment type="caution">
    <text evidence="2">The sequence shown here is derived from an EMBL/GenBank/DDBJ whole genome shotgun (WGS) entry which is preliminary data.</text>
</comment>
<evidence type="ECO:0000313" key="2">
    <source>
        <dbReference type="EMBL" id="MFC4110710.1"/>
    </source>
</evidence>
<keyword evidence="1" id="KW-0238">DNA-binding</keyword>
<organism evidence="2 3">
    <name type="scientific">Micromonospora zhanjiangensis</name>
    <dbReference type="NCBI Taxonomy" id="1522057"/>
    <lineage>
        <taxon>Bacteria</taxon>
        <taxon>Bacillati</taxon>
        <taxon>Actinomycetota</taxon>
        <taxon>Actinomycetes</taxon>
        <taxon>Micromonosporales</taxon>
        <taxon>Micromonosporaceae</taxon>
        <taxon>Micromonospora</taxon>
    </lineage>
</organism>
<evidence type="ECO:0000313" key="3">
    <source>
        <dbReference type="Proteomes" id="UP001595868"/>
    </source>
</evidence>
<sequence length="252" mass="27894">MSGTDVERPELAAARLLLERMGISPGDLLQVTPVGRSAPTFAEYVPVVAAAVSPGTRRAYGSYWNRVVQAWGDRRIDEPRPSEIEQLRAQVQANVVARRNARGGRSAAEHLVAALRCLYRRAVADGYLDAADNPALKVDKPRRLPSNRRAIGDARLAQINEVAASTGDDPGLDSLLIRLHTETACRRGGALALRPRDLDTDQCLVFLREKVSRTGFDGDIETWEEQQRCRHRRSTTMSCVSVRRGWRSRLAG</sequence>
<gene>
    <name evidence="2" type="ORF">ACFOX0_32965</name>
</gene>
<dbReference type="EMBL" id="JBHSBN010000054">
    <property type="protein sequence ID" value="MFC4110710.1"/>
    <property type="molecule type" value="Genomic_DNA"/>
</dbReference>